<dbReference type="GO" id="GO:0005886">
    <property type="term" value="C:plasma membrane"/>
    <property type="evidence" value="ECO:0007669"/>
    <property type="project" value="UniProtKB-SubCell"/>
</dbReference>
<keyword evidence="2" id="KW-1003">Cell membrane</keyword>
<dbReference type="PANTHER" id="PTHR30572">
    <property type="entry name" value="MEMBRANE COMPONENT OF TRANSPORTER-RELATED"/>
    <property type="match status" value="1"/>
</dbReference>
<dbReference type="Pfam" id="PF02687">
    <property type="entry name" value="FtsX"/>
    <property type="match status" value="1"/>
</dbReference>
<feature type="transmembrane region" description="Helical" evidence="7">
    <location>
        <begin position="310"/>
        <end position="337"/>
    </location>
</feature>
<feature type="transmembrane region" description="Helical" evidence="7">
    <location>
        <begin position="267"/>
        <end position="289"/>
    </location>
</feature>
<keyword evidence="3 7" id="KW-0812">Transmembrane</keyword>
<dbReference type="GO" id="GO:0022857">
    <property type="term" value="F:transmembrane transporter activity"/>
    <property type="evidence" value="ECO:0007669"/>
    <property type="project" value="TreeGrafter"/>
</dbReference>
<name>A0A381UTP0_9ZZZZ</name>
<keyword evidence="4 7" id="KW-1133">Transmembrane helix</keyword>
<evidence type="ECO:0000313" key="10">
    <source>
        <dbReference type="EMBL" id="SVA31542.1"/>
    </source>
</evidence>
<evidence type="ECO:0000259" key="9">
    <source>
        <dbReference type="Pfam" id="PF12704"/>
    </source>
</evidence>
<evidence type="ECO:0000259" key="8">
    <source>
        <dbReference type="Pfam" id="PF02687"/>
    </source>
</evidence>
<dbReference type="EMBL" id="UINC01007122">
    <property type="protein sequence ID" value="SVA31542.1"/>
    <property type="molecule type" value="Genomic_DNA"/>
</dbReference>
<evidence type="ECO:0000256" key="4">
    <source>
        <dbReference type="ARBA" id="ARBA00022989"/>
    </source>
</evidence>
<keyword evidence="5 7" id="KW-0472">Membrane</keyword>
<dbReference type="InterPro" id="IPR003838">
    <property type="entry name" value="ABC3_permease_C"/>
</dbReference>
<feature type="transmembrane region" description="Helical" evidence="7">
    <location>
        <begin position="343"/>
        <end position="370"/>
    </location>
</feature>
<evidence type="ECO:0000256" key="2">
    <source>
        <dbReference type="ARBA" id="ARBA00022475"/>
    </source>
</evidence>
<comment type="similarity">
    <text evidence="6">Belongs to the ABC-4 integral membrane protein family.</text>
</comment>
<organism evidence="10">
    <name type="scientific">marine metagenome</name>
    <dbReference type="NCBI Taxonomy" id="408172"/>
    <lineage>
        <taxon>unclassified sequences</taxon>
        <taxon>metagenomes</taxon>
        <taxon>ecological metagenomes</taxon>
    </lineage>
</organism>
<evidence type="ECO:0008006" key="11">
    <source>
        <dbReference type="Google" id="ProtNLM"/>
    </source>
</evidence>
<comment type="subcellular location">
    <subcellularLocation>
        <location evidence="1">Cell membrane</location>
        <topology evidence="1">Multi-pass membrane protein</topology>
    </subcellularLocation>
</comment>
<sequence>VAAAGLMARKVRTLLIMLGPVLGVAAIVAAIGINESSKGYLKAKLQELGTDLIVANAQDAIGGFGQSPRIPAEAVGRVSRLPDVTSVTGTLQIANIVTLPFDAAYDYYRAFPVPVIATGLNLPETMEVPLVNGRFLNDFDVAAEARVAVIGRDLADEYGYLPGEARTISLNGIDYGVVGVLDWVLLEPSMDSAVFITFPTAERDWDTDGQDPTRLYIRAPTNTQWVAEEVPTVVSLGGPDGARTSIPTDLLDAQSQVDESLNNLTKLMGGLALIVGGVGIANVMSISVIQRSSEIGIRRALGHSRSTIALQFLFEALTVGVLGGILGAAVGAGVVWLTSEARGYVMVLSVQGLALWALVSVGVAVVAGLYPSTKAARLEPLETLRLG</sequence>
<gene>
    <name evidence="10" type="ORF">METZ01_LOCUS84396</name>
</gene>
<proteinExistence type="inferred from homology"/>
<evidence type="ECO:0000256" key="1">
    <source>
        <dbReference type="ARBA" id="ARBA00004651"/>
    </source>
</evidence>
<evidence type="ECO:0000256" key="5">
    <source>
        <dbReference type="ARBA" id="ARBA00023136"/>
    </source>
</evidence>
<feature type="transmembrane region" description="Helical" evidence="7">
    <location>
        <begin position="14"/>
        <end position="33"/>
    </location>
</feature>
<protein>
    <recommendedName>
        <fullName evidence="11">ABC3 transporter permease protein domain-containing protein</fullName>
    </recommendedName>
</protein>
<accession>A0A381UTP0</accession>
<feature type="domain" description="MacB-like periplasmic core" evidence="9">
    <location>
        <begin position="13"/>
        <end position="223"/>
    </location>
</feature>
<dbReference type="InterPro" id="IPR050250">
    <property type="entry name" value="Macrolide_Exporter_MacB"/>
</dbReference>
<evidence type="ECO:0000256" key="7">
    <source>
        <dbReference type="SAM" id="Phobius"/>
    </source>
</evidence>
<dbReference type="Pfam" id="PF12704">
    <property type="entry name" value="MacB_PCD"/>
    <property type="match status" value="1"/>
</dbReference>
<feature type="non-terminal residue" evidence="10">
    <location>
        <position position="1"/>
    </location>
</feature>
<reference evidence="10" key="1">
    <citation type="submission" date="2018-05" db="EMBL/GenBank/DDBJ databases">
        <authorList>
            <person name="Lanie J.A."/>
            <person name="Ng W.-L."/>
            <person name="Kazmierczak K.M."/>
            <person name="Andrzejewski T.M."/>
            <person name="Davidsen T.M."/>
            <person name="Wayne K.J."/>
            <person name="Tettelin H."/>
            <person name="Glass J.I."/>
            <person name="Rusch D."/>
            <person name="Podicherti R."/>
            <person name="Tsui H.-C.T."/>
            <person name="Winkler M.E."/>
        </authorList>
    </citation>
    <scope>NUCLEOTIDE SEQUENCE</scope>
</reference>
<dbReference type="PANTHER" id="PTHR30572:SF4">
    <property type="entry name" value="ABC TRANSPORTER PERMEASE YTRF"/>
    <property type="match status" value="1"/>
</dbReference>
<dbReference type="AlphaFoldDB" id="A0A381UTP0"/>
<evidence type="ECO:0000256" key="6">
    <source>
        <dbReference type="ARBA" id="ARBA00038076"/>
    </source>
</evidence>
<evidence type="ECO:0000256" key="3">
    <source>
        <dbReference type="ARBA" id="ARBA00022692"/>
    </source>
</evidence>
<feature type="domain" description="ABC3 transporter permease C-terminal" evidence="8">
    <location>
        <begin position="268"/>
        <end position="380"/>
    </location>
</feature>
<dbReference type="InterPro" id="IPR025857">
    <property type="entry name" value="MacB_PCD"/>
</dbReference>